<comment type="caution">
    <text evidence="1">The sequence shown here is derived from an EMBL/GenBank/DDBJ whole genome shotgun (WGS) entry which is preliminary data.</text>
</comment>
<evidence type="ECO:0000313" key="2">
    <source>
        <dbReference type="Proteomes" id="UP001634394"/>
    </source>
</evidence>
<protein>
    <recommendedName>
        <fullName evidence="3">Ubiquinol-cytochrome-c reductase complex assembly factor 3</fullName>
    </recommendedName>
</protein>
<organism evidence="1 2">
    <name type="scientific">Sinanodonta woodiana</name>
    <name type="common">Chinese pond mussel</name>
    <name type="synonym">Anodonta woodiana</name>
    <dbReference type="NCBI Taxonomy" id="1069815"/>
    <lineage>
        <taxon>Eukaryota</taxon>
        <taxon>Metazoa</taxon>
        <taxon>Spiralia</taxon>
        <taxon>Lophotrochozoa</taxon>
        <taxon>Mollusca</taxon>
        <taxon>Bivalvia</taxon>
        <taxon>Autobranchia</taxon>
        <taxon>Heteroconchia</taxon>
        <taxon>Palaeoheterodonta</taxon>
        <taxon>Unionida</taxon>
        <taxon>Unionoidea</taxon>
        <taxon>Unionidae</taxon>
        <taxon>Unioninae</taxon>
        <taxon>Sinanodonta</taxon>
    </lineage>
</organism>
<sequence>MSNRVTKSVIYLVGLTGFGYLLAKAVAPSDDETRKKLGIEDEAALTNQQKRTKLAMERLKLAAGLPVENPESKK</sequence>
<evidence type="ECO:0000313" key="1">
    <source>
        <dbReference type="EMBL" id="KAL3874975.1"/>
    </source>
</evidence>
<accession>A0ABD3WR51</accession>
<dbReference type="AlphaFoldDB" id="A0ABD3WR51"/>
<reference evidence="1 2" key="1">
    <citation type="submission" date="2024-11" db="EMBL/GenBank/DDBJ databases">
        <title>Chromosome-level genome assembly of the freshwater bivalve Anodonta woodiana.</title>
        <authorList>
            <person name="Chen X."/>
        </authorList>
    </citation>
    <scope>NUCLEOTIDE SEQUENCE [LARGE SCALE GENOMIC DNA]</scope>
    <source>
        <strain evidence="1">MN2024</strain>
        <tissue evidence="1">Gills</tissue>
    </source>
</reference>
<proteinExistence type="predicted"/>
<dbReference type="Proteomes" id="UP001634394">
    <property type="component" value="Unassembled WGS sequence"/>
</dbReference>
<keyword evidence="2" id="KW-1185">Reference proteome</keyword>
<dbReference type="EMBL" id="JBJQND010000006">
    <property type="protein sequence ID" value="KAL3874975.1"/>
    <property type="molecule type" value="Genomic_DNA"/>
</dbReference>
<gene>
    <name evidence="1" type="ORF">ACJMK2_037921</name>
</gene>
<name>A0ABD3WR51_SINWO</name>
<evidence type="ECO:0008006" key="3">
    <source>
        <dbReference type="Google" id="ProtNLM"/>
    </source>
</evidence>